<reference evidence="12" key="2">
    <citation type="submission" date="2025-08" db="UniProtKB">
        <authorList>
            <consortium name="Ensembl"/>
        </authorList>
    </citation>
    <scope>IDENTIFICATION</scope>
</reference>
<accession>A0A803TIE5</accession>
<evidence type="ECO:0000313" key="12">
    <source>
        <dbReference type="Ensembl" id="ENSACAP00000034985.1"/>
    </source>
</evidence>
<gene>
    <name evidence="12" type="primary">DEUP1</name>
</gene>
<feature type="coiled-coil region" evidence="8">
    <location>
        <begin position="45"/>
        <end position="86"/>
    </location>
</feature>
<dbReference type="PANTHER" id="PTHR18875">
    <property type="entry name" value="SARCOMA ANTIGEN NY-SAR-24/CYTOSKELETAL PROTEIN SOJO"/>
    <property type="match status" value="1"/>
</dbReference>
<dbReference type="AlphaFoldDB" id="A0A803TIE5"/>
<dbReference type="Pfam" id="PF17045">
    <property type="entry name" value="CEP63"/>
    <property type="match status" value="1"/>
</dbReference>
<organism evidence="12 13">
    <name type="scientific">Anolis carolinensis</name>
    <name type="common">Green anole</name>
    <name type="synonym">American chameleon</name>
    <dbReference type="NCBI Taxonomy" id="28377"/>
    <lineage>
        <taxon>Eukaryota</taxon>
        <taxon>Metazoa</taxon>
        <taxon>Chordata</taxon>
        <taxon>Craniata</taxon>
        <taxon>Vertebrata</taxon>
        <taxon>Euteleostomi</taxon>
        <taxon>Lepidosauria</taxon>
        <taxon>Squamata</taxon>
        <taxon>Bifurcata</taxon>
        <taxon>Unidentata</taxon>
        <taxon>Episquamata</taxon>
        <taxon>Toxicofera</taxon>
        <taxon>Iguania</taxon>
        <taxon>Dactyloidae</taxon>
        <taxon>Anolis</taxon>
    </lineage>
</organism>
<feature type="coiled-coil region" evidence="8">
    <location>
        <begin position="141"/>
        <end position="189"/>
    </location>
</feature>
<keyword evidence="13" id="KW-1185">Reference proteome</keyword>
<evidence type="ECO:0000313" key="13">
    <source>
        <dbReference type="Proteomes" id="UP000001646"/>
    </source>
</evidence>
<evidence type="ECO:0000259" key="10">
    <source>
        <dbReference type="Pfam" id="PF17045"/>
    </source>
</evidence>
<proteinExistence type="inferred from homology"/>
<dbReference type="Proteomes" id="UP000001646">
    <property type="component" value="Chromosome 3"/>
</dbReference>
<dbReference type="InterPro" id="IPR031470">
    <property type="entry name" value="CEP63/Deup1_N"/>
</dbReference>
<reference evidence="12 13" key="1">
    <citation type="submission" date="2009-12" db="EMBL/GenBank/DDBJ databases">
        <title>The Genome Sequence of Anolis carolinensis (Green Anole Lizard).</title>
        <authorList>
            <consortium name="The Genome Sequencing Platform"/>
            <person name="Di Palma F."/>
            <person name="Alfoldi J."/>
            <person name="Heiman D."/>
            <person name="Young S."/>
            <person name="Grabherr M."/>
            <person name="Johnson J."/>
            <person name="Lander E.S."/>
            <person name="Lindblad-Toh K."/>
        </authorList>
    </citation>
    <scope>NUCLEOTIDE SEQUENCE [LARGE SCALE GENOMIC DNA]</scope>
    <source>
        <strain evidence="12 13">JBL SC #1</strain>
    </source>
</reference>
<evidence type="ECO:0000256" key="4">
    <source>
        <dbReference type="ARBA" id="ARBA00022490"/>
    </source>
</evidence>
<feature type="domain" description="CEP63/Deup1 N-terminal" evidence="10">
    <location>
        <begin position="18"/>
        <end position="288"/>
    </location>
</feature>
<dbReference type="GeneTree" id="ENSGT00940000153190"/>
<evidence type="ECO:0000256" key="1">
    <source>
        <dbReference type="ARBA" id="ARBA00004496"/>
    </source>
</evidence>
<feature type="coiled-coil region" evidence="8">
    <location>
        <begin position="236"/>
        <end position="364"/>
    </location>
</feature>
<evidence type="ECO:0000256" key="2">
    <source>
        <dbReference type="ARBA" id="ARBA00007181"/>
    </source>
</evidence>
<dbReference type="GO" id="GO:0030030">
    <property type="term" value="P:cell projection organization"/>
    <property type="evidence" value="ECO:0007669"/>
    <property type="project" value="UniProtKB-KW"/>
</dbReference>
<keyword evidence="4" id="KW-0963">Cytoplasm</keyword>
<evidence type="ECO:0000256" key="5">
    <source>
        <dbReference type="ARBA" id="ARBA00022794"/>
    </source>
</evidence>
<comment type="similarity">
    <text evidence="2">Belongs to the CEP63 family.</text>
</comment>
<evidence type="ECO:0000259" key="11">
    <source>
        <dbReference type="Pfam" id="PF25771"/>
    </source>
</evidence>
<keyword evidence="6 8" id="KW-0175">Coiled coil</keyword>
<evidence type="ECO:0000256" key="7">
    <source>
        <dbReference type="ARBA" id="ARBA00030704"/>
    </source>
</evidence>
<sequence length="573" mass="67574">MEKKTEALQEERVARSIPCDAELQELMQQIDIMVNNKKLEWEKRLQSLEAKMTVRDQELASAQSKLEQKGQEVGVLRQKLDNLQKSKYELVENYDTQLQGLKTQFSKLTQSYEKLQLHQLKQNKAHVVETFKENEDVPFQMSSLNQKLEEFRAKSREWDKQEMLYQNHLVSLDAQRKLLSEKCNLLQRQTQNYQIQIHYQRPKAEDTDPGNQCKTEHVGVQCDDLPEPVDRSDLFMEKLQSTVSEIAESRNRLQEENLKFRQEVKMYQRRCQTIEAKLTEVTNDLKSRNDLLNMVQMECQRLRQEVTRLEELKSIEASQVKLQSSYAQCVKDLEIKKAQILFLERQQQNQKRELNQRIDLTKKEPKTYWDSSNRASHENERFHNEFVNLPKDSDIPLLVKPIPYFGTNHANPTSVIMQEKKEKPMENENEWTTQSATYEHSRTQIPTWHARGDIFNTESSCALPPQVRSRSREPIADGRSPSPPNVYLERHGTYFPEEPKPGMLLKYTYVAEASQMPSPETLLPATVTEKFRQEEEKRARDFELVLNSHIEELQMQSENTLKKYARFKQNQHR</sequence>
<evidence type="ECO:0000256" key="6">
    <source>
        <dbReference type="ARBA" id="ARBA00023054"/>
    </source>
</evidence>
<feature type="region of interest" description="Disordered" evidence="9">
    <location>
        <begin position="459"/>
        <end position="494"/>
    </location>
</feature>
<dbReference type="Bgee" id="ENSACAG00000014823">
    <property type="expression patterns" value="Expressed in kidney and 9 other cell types or tissues"/>
</dbReference>
<feature type="domain" description="CEP63/Deup1 CEP152 binding coiled coil" evidence="11">
    <location>
        <begin position="530"/>
        <end position="564"/>
    </location>
</feature>
<dbReference type="GO" id="GO:0005737">
    <property type="term" value="C:cytoplasm"/>
    <property type="evidence" value="ECO:0007669"/>
    <property type="project" value="UniProtKB-SubCell"/>
</dbReference>
<dbReference type="PANTHER" id="PTHR18875:SF5">
    <property type="entry name" value="DEUTEROSOME ASSEMBLY PROTEIN 1"/>
    <property type="match status" value="1"/>
</dbReference>
<comment type="subcellular location">
    <subcellularLocation>
        <location evidence="1">Cytoplasm</location>
    </subcellularLocation>
</comment>
<keyword evidence="5" id="KW-0970">Cilium biogenesis/degradation</keyword>
<evidence type="ECO:0000256" key="9">
    <source>
        <dbReference type="SAM" id="MobiDB-lite"/>
    </source>
</evidence>
<protein>
    <recommendedName>
        <fullName evidence="3">Deuterosome assembly protein 1</fullName>
    </recommendedName>
    <alternativeName>
        <fullName evidence="7">Coiled-coil domain-containing protein 67</fullName>
    </alternativeName>
</protein>
<reference evidence="12" key="3">
    <citation type="submission" date="2025-09" db="UniProtKB">
        <authorList>
            <consortium name="Ensembl"/>
        </authorList>
    </citation>
    <scope>IDENTIFICATION</scope>
</reference>
<evidence type="ECO:0000256" key="8">
    <source>
        <dbReference type="SAM" id="Coils"/>
    </source>
</evidence>
<dbReference type="Ensembl" id="ENSACAT00000038027.1">
    <property type="protein sequence ID" value="ENSACAP00000034985.1"/>
    <property type="gene ID" value="ENSACAG00000014823.4"/>
</dbReference>
<dbReference type="InterPro" id="IPR057656">
    <property type="entry name" value="CEP63/Deup1_CC"/>
</dbReference>
<evidence type="ECO:0000256" key="3">
    <source>
        <dbReference type="ARBA" id="ARBA00019105"/>
    </source>
</evidence>
<dbReference type="Pfam" id="PF25771">
    <property type="entry name" value="CC_CEP152-bind"/>
    <property type="match status" value="1"/>
</dbReference>
<name>A0A803TIE5_ANOCA</name>